<keyword evidence="5" id="KW-1185">Reference proteome</keyword>
<dbReference type="InterPro" id="IPR017850">
    <property type="entry name" value="Alkaline_phosphatase_core_sf"/>
</dbReference>
<proteinExistence type="inferred from homology"/>
<comment type="caution">
    <text evidence="4">The sequence shown here is derived from an EMBL/GenBank/DDBJ whole genome shotgun (WGS) entry which is preliminary data.</text>
</comment>
<protein>
    <recommendedName>
        <fullName evidence="3">Sulfatase N-terminal domain-containing protein</fullName>
    </recommendedName>
</protein>
<dbReference type="Gene3D" id="3.40.720.10">
    <property type="entry name" value="Alkaline Phosphatase, subunit A"/>
    <property type="match status" value="1"/>
</dbReference>
<keyword evidence="2" id="KW-0472">Membrane</keyword>
<dbReference type="Pfam" id="PF00884">
    <property type="entry name" value="Sulfatase"/>
    <property type="match status" value="1"/>
</dbReference>
<dbReference type="Proteomes" id="UP000838100">
    <property type="component" value="Unassembled WGS sequence"/>
</dbReference>
<gene>
    <name evidence="4" type="ORF">SIN8267_03323</name>
</gene>
<evidence type="ECO:0000256" key="1">
    <source>
        <dbReference type="ARBA" id="ARBA00008779"/>
    </source>
</evidence>
<dbReference type="EMBL" id="CAKLPX010000005">
    <property type="protein sequence ID" value="CAH0993182.1"/>
    <property type="molecule type" value="Genomic_DNA"/>
</dbReference>
<keyword evidence="2" id="KW-1133">Transmembrane helix</keyword>
<dbReference type="SUPFAM" id="SSF53649">
    <property type="entry name" value="Alkaline phosphatase-like"/>
    <property type="match status" value="1"/>
</dbReference>
<feature type="transmembrane region" description="Helical" evidence="2">
    <location>
        <begin position="63"/>
        <end position="82"/>
    </location>
</feature>
<feature type="transmembrane region" description="Helical" evidence="2">
    <location>
        <begin position="94"/>
        <end position="111"/>
    </location>
</feature>
<keyword evidence="2" id="KW-0812">Transmembrane</keyword>
<dbReference type="InterPro" id="IPR000917">
    <property type="entry name" value="Sulfatase_N"/>
</dbReference>
<organism evidence="4 5">
    <name type="scientific">Sinobacterium norvegicum</name>
    <dbReference type="NCBI Taxonomy" id="1641715"/>
    <lineage>
        <taxon>Bacteria</taxon>
        <taxon>Pseudomonadati</taxon>
        <taxon>Pseudomonadota</taxon>
        <taxon>Gammaproteobacteria</taxon>
        <taxon>Cellvibrionales</taxon>
        <taxon>Spongiibacteraceae</taxon>
        <taxon>Sinobacterium</taxon>
    </lineage>
</organism>
<feature type="domain" description="Sulfatase N-terminal" evidence="3">
    <location>
        <begin position="154"/>
        <end position="482"/>
    </location>
</feature>
<evidence type="ECO:0000313" key="5">
    <source>
        <dbReference type="Proteomes" id="UP000838100"/>
    </source>
</evidence>
<evidence type="ECO:0000259" key="3">
    <source>
        <dbReference type="Pfam" id="PF00884"/>
    </source>
</evidence>
<dbReference type="PANTHER" id="PTHR42693">
    <property type="entry name" value="ARYLSULFATASE FAMILY MEMBER"/>
    <property type="match status" value="1"/>
</dbReference>
<evidence type="ECO:0000256" key="2">
    <source>
        <dbReference type="SAM" id="Phobius"/>
    </source>
</evidence>
<evidence type="ECO:0000313" key="4">
    <source>
        <dbReference type="EMBL" id="CAH0993182.1"/>
    </source>
</evidence>
<feature type="transmembrane region" description="Helical" evidence="2">
    <location>
        <begin position="23"/>
        <end position="43"/>
    </location>
</feature>
<dbReference type="InterPro" id="IPR050738">
    <property type="entry name" value="Sulfatase"/>
</dbReference>
<name>A0ABM9AK90_9GAMM</name>
<comment type="similarity">
    <text evidence="1">Belongs to the sulfatase family.</text>
</comment>
<reference evidence="4" key="1">
    <citation type="submission" date="2021-12" db="EMBL/GenBank/DDBJ databases">
        <authorList>
            <person name="Rodrigo-Torres L."/>
            <person name="Arahal R. D."/>
            <person name="Lucena T."/>
        </authorList>
    </citation>
    <scope>NUCLEOTIDE SEQUENCE</scope>
    <source>
        <strain evidence="4">CECT 8267</strain>
    </source>
</reference>
<accession>A0ABM9AK90</accession>
<dbReference type="PANTHER" id="PTHR42693:SF33">
    <property type="entry name" value="ARYLSULFATASE"/>
    <property type="match status" value="1"/>
</dbReference>
<sequence>MGSTTPTHVSAASIFTTDFKYQLFQYLFSTTVVLLMLSAACQYSWSRLLDTPLKEQIESRAGFVLWLLLHWCAILFVNTLYYPNSIYGVGLAGYYVLLTLSLILLAGYLLVLCHQLLARPRRFLVLVPALALSLIGLDYSRQPVTDTQAELSQPNIIIIGVDSLQSKLINNQQWGEAHMPELRSYLDDSHNLTNAYTTLARTMVAWTSILTGQTPPQHGIRVNLQDFADLEPGYDQFLNYIKSLGYQTTYAIDERRFSNIGVDFGFDQELGPKNGFADFIIGTLGENPLESVVQLTPFGKYLFPYTHVNRAVYGTYRPERYNSLLNDFIVARDRSKPQFLAMHFTLPHHPFSWADSEHNGNDRKIYRLYPDDKVERVFPYYVKTLERTDEQLAVFMDDLKQGGMLDNAIVYFISDHGEGFPRMDEGESFEYGHGTYSGDLTQYKVLMAYSVFKNGVSVTSRTDDDRVASVIDIAPTLVEQLGGETTDFEFSGLSLLGDNIAPDRVVFTESGFTLMSVQVDTPDQLEVLKEGLSAYWPLPNGKVVFDPALIPNLIASKSRSAITRDRVLTVTKTGEAYIDLYNNLPDSEDQAAYEFLVPALCREYQAEIGASARCHKVLTDAK</sequence>